<keyword evidence="3" id="KW-1185">Reference proteome</keyword>
<organism evidence="2 3">
    <name type="scientific">Heliorestis acidaminivorans</name>
    <dbReference type="NCBI Taxonomy" id="553427"/>
    <lineage>
        <taxon>Bacteria</taxon>
        <taxon>Bacillati</taxon>
        <taxon>Bacillota</taxon>
        <taxon>Clostridia</taxon>
        <taxon>Eubacteriales</taxon>
        <taxon>Heliobacteriaceae</taxon>
        <taxon>Heliorestis</taxon>
    </lineage>
</organism>
<evidence type="ECO:0000256" key="1">
    <source>
        <dbReference type="SAM" id="Phobius"/>
    </source>
</evidence>
<dbReference type="EMBL" id="WBXO01000011">
    <property type="protein sequence ID" value="KAB2951541.1"/>
    <property type="molecule type" value="Genomic_DNA"/>
</dbReference>
<keyword evidence="1" id="KW-0472">Membrane</keyword>
<keyword evidence="1" id="KW-0812">Transmembrane</keyword>
<dbReference type="Proteomes" id="UP000468766">
    <property type="component" value="Unassembled WGS sequence"/>
</dbReference>
<feature type="transmembrane region" description="Helical" evidence="1">
    <location>
        <begin position="12"/>
        <end position="34"/>
    </location>
</feature>
<sequence>MAFFAFSTFVSIAVLNIIIAGLVAALISFLFNLNLTLEELAKVGLIVFSANLIIAIIKRPHALLKLFHWFWKGK</sequence>
<reference evidence="2 3" key="1">
    <citation type="submission" date="2019-10" db="EMBL/GenBank/DDBJ databases">
        <title>Whole-genome sequence of the extremophile Heliorestis acidaminivorans DSM 24790.</title>
        <authorList>
            <person name="Kyndt J.A."/>
            <person name="Meyer T.E."/>
        </authorList>
    </citation>
    <scope>NUCLEOTIDE SEQUENCE [LARGE SCALE GENOMIC DNA]</scope>
    <source>
        <strain evidence="2 3">DSM 24790</strain>
    </source>
</reference>
<comment type="caution">
    <text evidence="2">The sequence shown here is derived from an EMBL/GenBank/DDBJ whole genome shotgun (WGS) entry which is preliminary data.</text>
</comment>
<name>A0A6I0ENY8_9FIRM</name>
<dbReference type="RefSeq" id="WP_151621298.1">
    <property type="nucleotide sequence ID" value="NZ_WBXO01000011.1"/>
</dbReference>
<proteinExistence type="predicted"/>
<dbReference type="AlphaFoldDB" id="A0A6I0ENY8"/>
<keyword evidence="1" id="KW-1133">Transmembrane helix</keyword>
<accession>A0A6I0ENY8</accession>
<evidence type="ECO:0000313" key="3">
    <source>
        <dbReference type="Proteomes" id="UP000468766"/>
    </source>
</evidence>
<gene>
    <name evidence="2" type="ORF">F9B85_12100</name>
</gene>
<protein>
    <submittedName>
        <fullName evidence="2">Uncharacterized protein</fullName>
    </submittedName>
</protein>
<feature type="transmembrane region" description="Helical" evidence="1">
    <location>
        <begin position="40"/>
        <end position="57"/>
    </location>
</feature>
<dbReference type="OrthoDB" id="9944611at2"/>
<evidence type="ECO:0000313" key="2">
    <source>
        <dbReference type="EMBL" id="KAB2951541.1"/>
    </source>
</evidence>